<dbReference type="AlphaFoldDB" id="A0A134B595"/>
<feature type="domain" description="Prohead serine protease" evidence="4">
    <location>
        <begin position="22"/>
        <end position="191"/>
    </location>
</feature>
<dbReference type="GO" id="GO:0008233">
    <property type="term" value="F:peptidase activity"/>
    <property type="evidence" value="ECO:0007669"/>
    <property type="project" value="UniProtKB-KW"/>
</dbReference>
<evidence type="ECO:0000256" key="2">
    <source>
        <dbReference type="ARBA" id="ARBA00022670"/>
    </source>
</evidence>
<dbReference type="Proteomes" id="UP000070531">
    <property type="component" value="Unassembled WGS sequence"/>
</dbReference>
<evidence type="ECO:0000256" key="3">
    <source>
        <dbReference type="ARBA" id="ARBA00022801"/>
    </source>
</evidence>
<dbReference type="GO" id="GO:0006508">
    <property type="term" value="P:proteolysis"/>
    <property type="evidence" value="ECO:0007669"/>
    <property type="project" value="UniProtKB-KW"/>
</dbReference>
<dbReference type="PATRIC" id="fig|419005.5.peg.1855"/>
<organism evidence="5">
    <name type="scientific">Prevotella amnii</name>
    <dbReference type="NCBI Taxonomy" id="419005"/>
    <lineage>
        <taxon>Bacteria</taxon>
        <taxon>Pseudomonadati</taxon>
        <taxon>Bacteroidota</taxon>
        <taxon>Bacteroidia</taxon>
        <taxon>Bacteroidales</taxon>
        <taxon>Prevotellaceae</taxon>
        <taxon>Prevotella</taxon>
    </lineage>
</organism>
<keyword evidence="3" id="KW-0378">Hydrolase</keyword>
<gene>
    <name evidence="5" type="ORF">HMPREF1860_01858</name>
</gene>
<name>A0A134B595_9BACT</name>
<dbReference type="Pfam" id="PF04586">
    <property type="entry name" value="Peptidase_S78"/>
    <property type="match status" value="1"/>
</dbReference>
<keyword evidence="2 5" id="KW-0645">Protease</keyword>
<dbReference type="STRING" id="419005.HMPREF1860_01858"/>
<dbReference type="InterPro" id="IPR054613">
    <property type="entry name" value="Peptidase_S78_dom"/>
</dbReference>
<keyword evidence="1" id="KW-1188">Viral release from host cell</keyword>
<proteinExistence type="predicted"/>
<protein>
    <submittedName>
        <fullName evidence="5">Phage prohead protease, HK97 family</fullName>
    </submittedName>
</protein>
<sequence length="230" mass="25835">MKQTSKQTIIKREFKTSSGIQVREQGNEGSEVNVVSGYAIMFNQPSAPLYQDEESEVREVIDHSAITPELLNNSDIVLTMFHDRQLILGRSKNGAGTLSYTIDEKGVKFECTMPRTNDGRKAVELISRGDIDGCSFIFTTHYYDKNFVERSVSADNGKSMIEYRVKKIEGIYDFTITNTPAYPTTSVEAREFAKSLINDSPTVSPKDTEAAQRRARQIAAMRSKAKEKIL</sequence>
<dbReference type="RefSeq" id="WP_060933269.1">
    <property type="nucleotide sequence ID" value="NZ_KQ960560.1"/>
</dbReference>
<evidence type="ECO:0000313" key="5">
    <source>
        <dbReference type="EMBL" id="KXB75115.1"/>
    </source>
</evidence>
<evidence type="ECO:0000256" key="1">
    <source>
        <dbReference type="ARBA" id="ARBA00022612"/>
    </source>
</evidence>
<comment type="caution">
    <text evidence="5">The sequence shown here is derived from an EMBL/GenBank/DDBJ whole genome shotgun (WGS) entry which is preliminary data.</text>
</comment>
<accession>A0A134B595</accession>
<reference evidence="5 6" key="1">
    <citation type="submission" date="2016-01" db="EMBL/GenBank/DDBJ databases">
        <authorList>
            <person name="Oliw E.H."/>
        </authorList>
    </citation>
    <scope>NUCLEOTIDE SEQUENCE [LARGE SCALE GENOMIC DNA]</scope>
    <source>
        <strain evidence="5 6">DNF00307</strain>
    </source>
</reference>
<dbReference type="EMBL" id="LSDL01000125">
    <property type="protein sequence ID" value="KXB75115.1"/>
    <property type="molecule type" value="Genomic_DNA"/>
</dbReference>
<evidence type="ECO:0000313" key="6">
    <source>
        <dbReference type="Proteomes" id="UP000070531"/>
    </source>
</evidence>
<evidence type="ECO:0000259" key="4">
    <source>
        <dbReference type="Pfam" id="PF04586"/>
    </source>
</evidence>